<keyword evidence="2" id="KW-1185">Reference proteome</keyword>
<dbReference type="PANTHER" id="PTHR42815">
    <property type="entry name" value="FAD-BINDING, PUTATIVE (AFU_ORTHOLOGUE AFUA_6G07600)-RELATED"/>
    <property type="match status" value="1"/>
</dbReference>
<accession>A0ABR7L8R3</accession>
<dbReference type="Proteomes" id="UP000734823">
    <property type="component" value="Unassembled WGS sequence"/>
</dbReference>
<proteinExistence type="predicted"/>
<name>A0ABR7L8R3_9PSEU</name>
<sequence length="131" mass="13876">MLHDLAFMAADLCASHGPLDDRAAEFIGGVGMAYIATADADGGCAEVVRQGPPGFIRVIDDRRIAYPETEPLPDGARVGILLIDLGPAVRGLHINGRAHSVARDDLPAEVTGPERWVLVDVDETYLTSSLA</sequence>
<dbReference type="Gene3D" id="2.30.110.10">
    <property type="entry name" value="Electron Transport, Fmn-binding Protein, Chain A"/>
    <property type="match status" value="1"/>
</dbReference>
<dbReference type="InterPro" id="IPR012349">
    <property type="entry name" value="Split_barrel_FMN-bd"/>
</dbReference>
<evidence type="ECO:0000313" key="1">
    <source>
        <dbReference type="EMBL" id="MBC6449070.1"/>
    </source>
</evidence>
<dbReference type="EMBL" id="JABVED010000010">
    <property type="protein sequence ID" value="MBC6449070.1"/>
    <property type="molecule type" value="Genomic_DNA"/>
</dbReference>
<comment type="caution">
    <text evidence="1">The sequence shown here is derived from an EMBL/GenBank/DDBJ whole genome shotgun (WGS) entry which is preliminary data.</text>
</comment>
<dbReference type="RefSeq" id="WP_187221554.1">
    <property type="nucleotide sequence ID" value="NZ_JABVED010000010.1"/>
</dbReference>
<protein>
    <submittedName>
        <fullName evidence="1">Pyridoxamine 5'-phosphate oxidase family protein</fullName>
    </submittedName>
</protein>
<evidence type="ECO:0000313" key="2">
    <source>
        <dbReference type="Proteomes" id="UP000734823"/>
    </source>
</evidence>
<dbReference type="PANTHER" id="PTHR42815:SF2">
    <property type="entry name" value="FAD-BINDING, PUTATIVE (AFU_ORTHOLOGUE AFUA_6G07600)-RELATED"/>
    <property type="match status" value="1"/>
</dbReference>
<dbReference type="SUPFAM" id="SSF50475">
    <property type="entry name" value="FMN-binding split barrel"/>
    <property type="match status" value="1"/>
</dbReference>
<gene>
    <name evidence="1" type="ORF">GPZ80_18035</name>
</gene>
<reference evidence="1 2" key="1">
    <citation type="submission" date="2020-06" db="EMBL/GenBank/DDBJ databases">
        <title>Actinokineospora xiongansis sp. nov., isolated from soil of Baiyangdian.</title>
        <authorList>
            <person name="Zhang X."/>
        </authorList>
    </citation>
    <scope>NUCLEOTIDE SEQUENCE [LARGE SCALE GENOMIC DNA]</scope>
    <source>
        <strain evidence="1 2">HBU206404</strain>
    </source>
</reference>
<organism evidence="1 2">
    <name type="scientific">Actinokineospora xionganensis</name>
    <dbReference type="NCBI Taxonomy" id="2684470"/>
    <lineage>
        <taxon>Bacteria</taxon>
        <taxon>Bacillati</taxon>
        <taxon>Actinomycetota</taxon>
        <taxon>Actinomycetes</taxon>
        <taxon>Pseudonocardiales</taxon>
        <taxon>Pseudonocardiaceae</taxon>
        <taxon>Actinokineospora</taxon>
    </lineage>
</organism>